<comment type="caution">
    <text evidence="4">The sequence shown here is derived from an EMBL/GenBank/DDBJ whole genome shotgun (WGS) entry which is preliminary data.</text>
</comment>
<evidence type="ECO:0000313" key="5">
    <source>
        <dbReference type="Proteomes" id="UP000235145"/>
    </source>
</evidence>
<dbReference type="SUPFAM" id="SSF53098">
    <property type="entry name" value="Ribonuclease H-like"/>
    <property type="match status" value="1"/>
</dbReference>
<feature type="domain" description="HAT C-terminal dimerisation" evidence="3">
    <location>
        <begin position="552"/>
        <end position="612"/>
    </location>
</feature>
<feature type="region of interest" description="Disordered" evidence="1">
    <location>
        <begin position="691"/>
        <end position="719"/>
    </location>
</feature>
<dbReference type="InterPro" id="IPR008906">
    <property type="entry name" value="HATC_C_dom"/>
</dbReference>
<feature type="compositionally biased region" description="Acidic residues" evidence="1">
    <location>
        <begin position="691"/>
        <end position="704"/>
    </location>
</feature>
<evidence type="ECO:0000256" key="1">
    <source>
        <dbReference type="SAM" id="MobiDB-lite"/>
    </source>
</evidence>
<dbReference type="Pfam" id="PF04937">
    <property type="entry name" value="DUF659"/>
    <property type="match status" value="1"/>
</dbReference>
<sequence length="719" mass="81866">MAGKGSRTDPAWQYGVEKQVPAEGAMKGGVHRLKAHLAGTHKNTSPCPLVPPVVKEEMKQFLKDFESSKFRYQRNFEEAINGGAYFVGSGGVNGSVGANAPEHGNCCPSVQRGVRGPMDRFVNTPGDDEEGPTSGGKMTPTTVREQRNKVCLDIGRFFYENGIPFNVANSPSFVSMLRSVGNYGRGLKPPTMYELRNWILQEEVKTTNATVDEIKATWKTTRVSLLSDGWSDMRNKSLINFLVNNQHGTVFLKTVDASDCIKNAQKLFELLDGVIEEIGEDVVIQVVTDNASAYKAAGTLLMEKRKSLYWTPCATHCIDPMLEKIGDLTQQKNALIKAKKARKYLKKDLLRPAATRFATTFLTIQSMYELKEPLQQMFVSTEWGRCNWAKKADGKEIKKIIMDERSFWPSVVYSLKTTKPLVEVLRIVDGEQSPAMAFIYGAMDECKEKIAKNFDNEVSSYKEIWDIIDEKWEHQMHRDLHAAAYYLNPQFRWSPNVSQHPEIKRGLYNCMDRLIKSNDIYMKIEAQLDDYKYKNGMFGCRASLNSYMKRIPVTWWGHYGDEVPELQAFAMKILGLTCSASACERNWSTFNQVHTKRRNRLSTNRMNSLVYIMYNKKLKQKFIRKTKLKESDDPLVVDEVLSDNEWIANPSDEYDEACEEDEIDVVCRAIGERGESSSRKRKNVEVNLVDEDDDGLNSVDEDDIYRENDAPENDCFNNV</sequence>
<dbReference type="PANTHER" id="PTHR32166">
    <property type="entry name" value="OSJNBA0013A04.12 PROTEIN"/>
    <property type="match status" value="1"/>
</dbReference>
<dbReference type="AlphaFoldDB" id="A0A9R1W282"/>
<evidence type="ECO:0008006" key="6">
    <source>
        <dbReference type="Google" id="ProtNLM"/>
    </source>
</evidence>
<dbReference type="PANTHER" id="PTHR32166:SF74">
    <property type="entry name" value="OS05G0256350 PROTEIN"/>
    <property type="match status" value="1"/>
</dbReference>
<evidence type="ECO:0000313" key="4">
    <source>
        <dbReference type="EMBL" id="KAJ0217036.1"/>
    </source>
</evidence>
<protein>
    <recommendedName>
        <fullName evidence="6">DUF659 domain-containing protein</fullName>
    </recommendedName>
</protein>
<dbReference type="GO" id="GO:0046983">
    <property type="term" value="F:protein dimerization activity"/>
    <property type="evidence" value="ECO:0007669"/>
    <property type="project" value="InterPro"/>
</dbReference>
<dbReference type="EMBL" id="NBSK02000003">
    <property type="protein sequence ID" value="KAJ0217036.1"/>
    <property type="molecule type" value="Genomic_DNA"/>
</dbReference>
<organism evidence="4 5">
    <name type="scientific">Lactuca sativa</name>
    <name type="common">Garden lettuce</name>
    <dbReference type="NCBI Taxonomy" id="4236"/>
    <lineage>
        <taxon>Eukaryota</taxon>
        <taxon>Viridiplantae</taxon>
        <taxon>Streptophyta</taxon>
        <taxon>Embryophyta</taxon>
        <taxon>Tracheophyta</taxon>
        <taxon>Spermatophyta</taxon>
        <taxon>Magnoliopsida</taxon>
        <taxon>eudicotyledons</taxon>
        <taxon>Gunneridae</taxon>
        <taxon>Pentapetalae</taxon>
        <taxon>asterids</taxon>
        <taxon>campanulids</taxon>
        <taxon>Asterales</taxon>
        <taxon>Asteraceae</taxon>
        <taxon>Cichorioideae</taxon>
        <taxon>Cichorieae</taxon>
        <taxon>Lactucinae</taxon>
        <taxon>Lactuca</taxon>
    </lineage>
</organism>
<keyword evidence="5" id="KW-1185">Reference proteome</keyword>
<feature type="domain" description="DUF659" evidence="2">
    <location>
        <begin position="190"/>
        <end position="340"/>
    </location>
</feature>
<dbReference type="Pfam" id="PF05699">
    <property type="entry name" value="Dimer_Tnp_hAT"/>
    <property type="match status" value="1"/>
</dbReference>
<name>A0A9R1W282_LACSA</name>
<reference evidence="4 5" key="1">
    <citation type="journal article" date="2017" name="Nat. Commun.">
        <title>Genome assembly with in vitro proximity ligation data and whole-genome triplication in lettuce.</title>
        <authorList>
            <person name="Reyes-Chin-Wo S."/>
            <person name="Wang Z."/>
            <person name="Yang X."/>
            <person name="Kozik A."/>
            <person name="Arikit S."/>
            <person name="Song C."/>
            <person name="Xia L."/>
            <person name="Froenicke L."/>
            <person name="Lavelle D.O."/>
            <person name="Truco M.J."/>
            <person name="Xia R."/>
            <person name="Zhu S."/>
            <person name="Xu C."/>
            <person name="Xu H."/>
            <person name="Xu X."/>
            <person name="Cox K."/>
            <person name="Korf I."/>
            <person name="Meyers B.C."/>
            <person name="Michelmore R.W."/>
        </authorList>
    </citation>
    <scope>NUCLEOTIDE SEQUENCE [LARGE SCALE GENOMIC DNA]</scope>
    <source>
        <strain evidence="5">cv. Salinas</strain>
        <tissue evidence="4">Seedlings</tissue>
    </source>
</reference>
<proteinExistence type="predicted"/>
<evidence type="ECO:0000259" key="3">
    <source>
        <dbReference type="Pfam" id="PF05699"/>
    </source>
</evidence>
<gene>
    <name evidence="4" type="ORF">LSAT_V11C300108440</name>
</gene>
<evidence type="ECO:0000259" key="2">
    <source>
        <dbReference type="Pfam" id="PF04937"/>
    </source>
</evidence>
<dbReference type="Proteomes" id="UP000235145">
    <property type="component" value="Unassembled WGS sequence"/>
</dbReference>
<dbReference type="InterPro" id="IPR007021">
    <property type="entry name" value="DUF659"/>
</dbReference>
<accession>A0A9R1W282</accession>
<dbReference type="InterPro" id="IPR012337">
    <property type="entry name" value="RNaseH-like_sf"/>
</dbReference>